<dbReference type="Pfam" id="PF21135">
    <property type="entry name" value="DRL_cat"/>
    <property type="match status" value="1"/>
</dbReference>
<dbReference type="SMART" id="SM00858">
    <property type="entry name" value="SAF"/>
    <property type="match status" value="1"/>
</dbReference>
<dbReference type="InterPro" id="IPR000683">
    <property type="entry name" value="Gfo/Idh/MocA-like_OxRdtase_N"/>
</dbReference>
<keyword evidence="3" id="KW-1185">Reference proteome</keyword>
<dbReference type="STRING" id="630515.SAMN04489812_3592"/>
<accession>A0A1H1WDU0</accession>
<dbReference type="CDD" id="cd11616">
    <property type="entry name" value="SAF_DH_OX_like"/>
    <property type="match status" value="1"/>
</dbReference>
<dbReference type="SUPFAM" id="SSF51735">
    <property type="entry name" value="NAD(P)-binding Rossmann-fold domains"/>
    <property type="match status" value="1"/>
</dbReference>
<organism evidence="2 3">
    <name type="scientific">Microlunatus soli</name>
    <dbReference type="NCBI Taxonomy" id="630515"/>
    <lineage>
        <taxon>Bacteria</taxon>
        <taxon>Bacillati</taxon>
        <taxon>Actinomycetota</taxon>
        <taxon>Actinomycetes</taxon>
        <taxon>Propionibacteriales</taxon>
        <taxon>Propionibacteriaceae</taxon>
        <taxon>Microlunatus</taxon>
    </lineage>
</organism>
<dbReference type="PANTHER" id="PTHR37850:SF1">
    <property type="entry name" value="SAF DOMAIN PROTEIN"/>
    <property type="match status" value="1"/>
</dbReference>
<dbReference type="AlphaFoldDB" id="A0A1H1WDU0"/>
<gene>
    <name evidence="2" type="ORF">SAMN04489812_3592</name>
</gene>
<dbReference type="Pfam" id="PF08666">
    <property type="entry name" value="SAF"/>
    <property type="match status" value="1"/>
</dbReference>
<feature type="domain" description="SAF" evidence="1">
    <location>
        <begin position="344"/>
        <end position="409"/>
    </location>
</feature>
<dbReference type="EMBL" id="LT629772">
    <property type="protein sequence ID" value="SDS94831.1"/>
    <property type="molecule type" value="Genomic_DNA"/>
</dbReference>
<dbReference type="InterPro" id="IPR036291">
    <property type="entry name" value="NAD(P)-bd_dom_sf"/>
</dbReference>
<proteinExistence type="predicted"/>
<dbReference type="Proteomes" id="UP000199103">
    <property type="component" value="Chromosome I"/>
</dbReference>
<dbReference type="Pfam" id="PF01408">
    <property type="entry name" value="GFO_IDH_MocA"/>
    <property type="match status" value="1"/>
</dbReference>
<dbReference type="Gene3D" id="3.40.50.720">
    <property type="entry name" value="NAD(P)-binding Rossmann-like Domain"/>
    <property type="match status" value="1"/>
</dbReference>
<dbReference type="RefSeq" id="WP_091526854.1">
    <property type="nucleotide sequence ID" value="NZ_LT629772.1"/>
</dbReference>
<dbReference type="PANTHER" id="PTHR37850">
    <property type="entry name" value="STRU PROTEIN"/>
    <property type="match status" value="1"/>
</dbReference>
<dbReference type="GO" id="GO:0000166">
    <property type="term" value="F:nucleotide binding"/>
    <property type="evidence" value="ECO:0007669"/>
    <property type="project" value="InterPro"/>
</dbReference>
<sequence length="439" mass="46675">MIIVDTALRRRAEEGRPIRVAVIGAGFMARGLVNQITNSTPGMTVSAIVNRTVGKAETAYREAGITQFRPVSTPAETERAIGADVPVLTDDFRAVIGAEQIEAVVDATGAVEYGCQLAVAAIEHGKHLILMNAEVDGTVGPLLSRRAGAAGIVLTGCDGDQPGVQLNLVRFVRGIGLRPLVCGNIKGLQDPYRTPTTQQAFAERWGQDPRMVTSFADGTKISFEQALVANATGMTVARRGMLGRDHRGHIDELTTMYDVAELERLGGVVDYTVGSRPGPGVFVLATQDDPRQRHYLDLYKLGPGPLYSFYTPYHLCHFEVPQTVARAVLFGDAAIAPLGAPTVEVVATAKRELAAGDVLDGLGGYDSYGVAERADLTATDGLLPIGVAEGCTVRHAIAKDTVLRYADVELPGGRLVDRLRTEQAAELPVGQPAAQLAEV</sequence>
<evidence type="ECO:0000313" key="3">
    <source>
        <dbReference type="Proteomes" id="UP000199103"/>
    </source>
</evidence>
<evidence type="ECO:0000313" key="2">
    <source>
        <dbReference type="EMBL" id="SDS94831.1"/>
    </source>
</evidence>
<evidence type="ECO:0000259" key="1">
    <source>
        <dbReference type="SMART" id="SM00858"/>
    </source>
</evidence>
<dbReference type="InterPro" id="IPR048423">
    <property type="entry name" value="DRL_cat"/>
</dbReference>
<dbReference type="InterPro" id="IPR013974">
    <property type="entry name" value="SAF"/>
</dbReference>
<reference evidence="2 3" key="1">
    <citation type="submission" date="2016-10" db="EMBL/GenBank/DDBJ databases">
        <authorList>
            <person name="de Groot N.N."/>
        </authorList>
    </citation>
    <scope>NUCLEOTIDE SEQUENCE [LARGE SCALE GENOMIC DNA]</scope>
    <source>
        <strain evidence="2 3">DSM 21800</strain>
    </source>
</reference>
<dbReference type="OrthoDB" id="9777844at2"/>
<protein>
    <submittedName>
        <fullName evidence="2">Predicted homoserine dehydrogenase, contains C-terminal SAF domain</fullName>
    </submittedName>
</protein>
<name>A0A1H1WDU0_9ACTN</name>